<protein>
    <submittedName>
        <fullName evidence="1">Uncharacterized protein</fullName>
    </submittedName>
</protein>
<evidence type="ECO:0000313" key="1">
    <source>
        <dbReference type="EMBL" id="SVB74944.1"/>
    </source>
</evidence>
<dbReference type="AlphaFoldDB" id="A0A382GJL1"/>
<organism evidence="1">
    <name type="scientific">marine metagenome</name>
    <dbReference type="NCBI Taxonomy" id="408172"/>
    <lineage>
        <taxon>unclassified sequences</taxon>
        <taxon>metagenomes</taxon>
        <taxon>ecological metagenomes</taxon>
    </lineage>
</organism>
<dbReference type="EMBL" id="UINC01055729">
    <property type="protein sequence ID" value="SVB74944.1"/>
    <property type="molecule type" value="Genomic_DNA"/>
</dbReference>
<accession>A0A382GJL1</accession>
<gene>
    <name evidence="1" type="ORF">METZ01_LOCUS227798</name>
</gene>
<proteinExistence type="predicted"/>
<name>A0A382GJL1_9ZZZZ</name>
<sequence>MIITISGEQEFIKTGGTTVSNAKRVYISWVKYEISPESKYVEHKQLTDNSKPHDEDTNPYVSIGKIYITKQHPVILRKHPTDTLSANTGSNVISATPIFDR</sequence>
<reference evidence="1" key="1">
    <citation type="submission" date="2018-05" db="EMBL/GenBank/DDBJ databases">
        <authorList>
            <person name="Lanie J.A."/>
            <person name="Ng W.-L."/>
            <person name="Kazmierczak K.M."/>
            <person name="Andrzejewski T.M."/>
            <person name="Davidsen T.M."/>
            <person name="Wayne K.J."/>
            <person name="Tettelin H."/>
            <person name="Glass J.I."/>
            <person name="Rusch D."/>
            <person name="Podicherti R."/>
            <person name="Tsui H.-C.T."/>
            <person name="Winkler M.E."/>
        </authorList>
    </citation>
    <scope>NUCLEOTIDE SEQUENCE</scope>
</reference>